<feature type="non-terminal residue" evidence="1">
    <location>
        <position position="1"/>
    </location>
</feature>
<protein>
    <recommendedName>
        <fullName evidence="2">Acyl-CoA dehydrogenase/oxidase N-terminal domain-containing protein</fullName>
    </recommendedName>
</protein>
<name>A0A382GGP9_9ZZZZ</name>
<gene>
    <name evidence="1" type="ORF">METZ01_LOCUS226205</name>
</gene>
<dbReference type="InterPro" id="IPR037069">
    <property type="entry name" value="AcylCoA_DH/ox_N_sf"/>
</dbReference>
<dbReference type="GO" id="GO:0050660">
    <property type="term" value="F:flavin adenine dinucleotide binding"/>
    <property type="evidence" value="ECO:0007669"/>
    <property type="project" value="InterPro"/>
</dbReference>
<dbReference type="EMBL" id="UINC01054983">
    <property type="protein sequence ID" value="SVB73351.1"/>
    <property type="molecule type" value="Genomic_DNA"/>
</dbReference>
<proteinExistence type="predicted"/>
<evidence type="ECO:0008006" key="2">
    <source>
        <dbReference type="Google" id="ProtNLM"/>
    </source>
</evidence>
<dbReference type="SUPFAM" id="SSF56645">
    <property type="entry name" value="Acyl-CoA dehydrogenase NM domain-like"/>
    <property type="match status" value="1"/>
</dbReference>
<feature type="non-terminal residue" evidence="1">
    <location>
        <position position="96"/>
    </location>
</feature>
<evidence type="ECO:0000313" key="1">
    <source>
        <dbReference type="EMBL" id="SVB73351.1"/>
    </source>
</evidence>
<dbReference type="GO" id="GO:0016627">
    <property type="term" value="F:oxidoreductase activity, acting on the CH-CH group of donors"/>
    <property type="evidence" value="ECO:0007669"/>
    <property type="project" value="InterPro"/>
</dbReference>
<organism evidence="1">
    <name type="scientific">marine metagenome</name>
    <dbReference type="NCBI Taxonomy" id="408172"/>
    <lineage>
        <taxon>unclassified sequences</taxon>
        <taxon>metagenomes</taxon>
        <taxon>ecological metagenomes</taxon>
    </lineage>
</organism>
<sequence length="96" mass="10320">VSLNDEEIYEAISEILPKLGAETSSTVLGAGSDDLEAGRNYLQTLVEEGWMLPTWPQKYGGRNSTPEEASQISRTLGLFEGADLYPYGVGLSLVGP</sequence>
<dbReference type="AlphaFoldDB" id="A0A382GGP9"/>
<accession>A0A382GGP9</accession>
<reference evidence="1" key="1">
    <citation type="submission" date="2018-05" db="EMBL/GenBank/DDBJ databases">
        <authorList>
            <person name="Lanie J.A."/>
            <person name="Ng W.-L."/>
            <person name="Kazmierczak K.M."/>
            <person name="Andrzejewski T.M."/>
            <person name="Davidsen T.M."/>
            <person name="Wayne K.J."/>
            <person name="Tettelin H."/>
            <person name="Glass J.I."/>
            <person name="Rusch D."/>
            <person name="Podicherti R."/>
            <person name="Tsui H.-C.T."/>
            <person name="Winkler M.E."/>
        </authorList>
    </citation>
    <scope>NUCLEOTIDE SEQUENCE</scope>
</reference>
<dbReference type="Gene3D" id="1.10.540.10">
    <property type="entry name" value="Acyl-CoA dehydrogenase/oxidase, N-terminal domain"/>
    <property type="match status" value="1"/>
</dbReference>
<dbReference type="InterPro" id="IPR009100">
    <property type="entry name" value="AcylCoA_DH/oxidase_NM_dom_sf"/>
</dbReference>